<dbReference type="Gene3D" id="3.40.50.300">
    <property type="entry name" value="P-loop containing nucleotide triphosphate hydrolases"/>
    <property type="match status" value="2"/>
</dbReference>
<dbReference type="SUPFAM" id="SSF52540">
    <property type="entry name" value="P-loop containing nucleoside triphosphate hydrolases"/>
    <property type="match status" value="2"/>
</dbReference>
<protein>
    <submittedName>
        <fullName evidence="10">ABC transporter ATP-binding protein</fullName>
    </submittedName>
</protein>
<dbReference type="InterPro" id="IPR050388">
    <property type="entry name" value="ABC_Ni/Peptide_Import"/>
</dbReference>
<dbReference type="InterPro" id="IPR017871">
    <property type="entry name" value="ABC_transporter-like_CS"/>
</dbReference>
<dbReference type="Proteomes" id="UP001501777">
    <property type="component" value="Unassembled WGS sequence"/>
</dbReference>
<dbReference type="NCBIfam" id="TIGR01727">
    <property type="entry name" value="oligo_HPY"/>
    <property type="match status" value="2"/>
</dbReference>
<keyword evidence="4" id="KW-1003">Cell membrane</keyword>
<dbReference type="Pfam" id="PF08352">
    <property type="entry name" value="oligo_HPY"/>
    <property type="match status" value="2"/>
</dbReference>
<dbReference type="EMBL" id="BAAASG010000015">
    <property type="protein sequence ID" value="GAA2509388.1"/>
    <property type="molecule type" value="Genomic_DNA"/>
</dbReference>
<keyword evidence="6 10" id="KW-0067">ATP-binding</keyword>
<reference evidence="10 11" key="1">
    <citation type="journal article" date="2019" name="Int. J. Syst. Evol. Microbiol.">
        <title>The Global Catalogue of Microorganisms (GCM) 10K type strain sequencing project: providing services to taxonomists for standard genome sequencing and annotation.</title>
        <authorList>
            <consortium name="The Broad Institute Genomics Platform"/>
            <consortium name="The Broad Institute Genome Sequencing Center for Infectious Disease"/>
            <person name="Wu L."/>
            <person name="Ma J."/>
        </authorList>
    </citation>
    <scope>NUCLEOTIDE SEQUENCE [LARGE SCALE GENOMIC DNA]</scope>
    <source>
        <strain evidence="10 11">JCM 4395</strain>
    </source>
</reference>
<dbReference type="SMART" id="SM00382">
    <property type="entry name" value="AAA"/>
    <property type="match status" value="2"/>
</dbReference>
<dbReference type="InterPro" id="IPR003593">
    <property type="entry name" value="AAA+_ATPase"/>
</dbReference>
<feature type="domain" description="ABC transporter" evidence="9">
    <location>
        <begin position="9"/>
        <end position="260"/>
    </location>
</feature>
<dbReference type="PROSITE" id="PS50893">
    <property type="entry name" value="ABC_TRANSPORTER_2"/>
    <property type="match status" value="2"/>
</dbReference>
<evidence type="ECO:0000256" key="5">
    <source>
        <dbReference type="ARBA" id="ARBA00022741"/>
    </source>
</evidence>
<dbReference type="RefSeq" id="WP_344404299.1">
    <property type="nucleotide sequence ID" value="NZ_BAAASG010000015.1"/>
</dbReference>
<evidence type="ECO:0000259" key="9">
    <source>
        <dbReference type="PROSITE" id="PS50893"/>
    </source>
</evidence>
<dbReference type="InterPro" id="IPR027417">
    <property type="entry name" value="P-loop_NTPase"/>
</dbReference>
<evidence type="ECO:0000256" key="3">
    <source>
        <dbReference type="ARBA" id="ARBA00022448"/>
    </source>
</evidence>
<evidence type="ECO:0000256" key="6">
    <source>
        <dbReference type="ARBA" id="ARBA00022840"/>
    </source>
</evidence>
<dbReference type="InterPro" id="IPR013563">
    <property type="entry name" value="Oligopep_ABC_C"/>
</dbReference>
<feature type="domain" description="ABC transporter" evidence="9">
    <location>
        <begin position="379"/>
        <end position="617"/>
    </location>
</feature>
<comment type="similarity">
    <text evidence="2">Belongs to the ABC transporter superfamily.</text>
</comment>
<dbReference type="GO" id="GO:0005524">
    <property type="term" value="F:ATP binding"/>
    <property type="evidence" value="ECO:0007669"/>
    <property type="project" value="UniProtKB-KW"/>
</dbReference>
<comment type="subcellular location">
    <subcellularLocation>
        <location evidence="1">Cell membrane</location>
        <topology evidence="1">Peripheral membrane protein</topology>
    </subcellularLocation>
</comment>
<evidence type="ECO:0000256" key="7">
    <source>
        <dbReference type="ARBA" id="ARBA00023136"/>
    </source>
</evidence>
<comment type="caution">
    <text evidence="10">The sequence shown here is derived from an EMBL/GenBank/DDBJ whole genome shotgun (WGS) entry which is preliminary data.</text>
</comment>
<proteinExistence type="inferred from homology"/>
<dbReference type="InterPro" id="IPR003439">
    <property type="entry name" value="ABC_transporter-like_ATP-bd"/>
</dbReference>
<dbReference type="CDD" id="cd03257">
    <property type="entry name" value="ABC_NikE_OppD_transporters"/>
    <property type="match status" value="2"/>
</dbReference>
<evidence type="ECO:0000256" key="8">
    <source>
        <dbReference type="SAM" id="MobiDB-lite"/>
    </source>
</evidence>
<dbReference type="NCBIfam" id="NF008453">
    <property type="entry name" value="PRK11308.1"/>
    <property type="match status" value="2"/>
</dbReference>
<dbReference type="PANTHER" id="PTHR43297">
    <property type="entry name" value="OLIGOPEPTIDE TRANSPORT ATP-BINDING PROTEIN APPD"/>
    <property type="match status" value="1"/>
</dbReference>
<feature type="region of interest" description="Disordered" evidence="8">
    <location>
        <begin position="267"/>
        <end position="286"/>
    </location>
</feature>
<evidence type="ECO:0000256" key="1">
    <source>
        <dbReference type="ARBA" id="ARBA00004202"/>
    </source>
</evidence>
<evidence type="ECO:0000313" key="10">
    <source>
        <dbReference type="EMBL" id="GAA2509388.1"/>
    </source>
</evidence>
<keyword evidence="11" id="KW-1185">Reference proteome</keyword>
<name>A0ABN3MVP2_STRLO</name>
<evidence type="ECO:0000313" key="11">
    <source>
        <dbReference type="Proteomes" id="UP001501777"/>
    </source>
</evidence>
<sequence length="702" mass="74678">MTGEVVLDVRGLRVGRAGGRRSAGVPLVHGVDLRLCRGEVLGLVGESGAGKSLTALALLGLCPPGVEVSGSVRLLGRELVGLPVRELARVRGRHIAMVFQDALSAFTPVQRVGDQIGEVLRIHQRPRPGRESALRAATELLEALGVPEPDRAARSYPHQLSGGMRQRAMIAMAMAGRPEVIVADEPTSALDVTVRAQVLEALTTARRATGAALLLVSHDLGVVAGTADRVAVMYAGRIVESAGVDALFAQPRMPYTKGLIGSVPRVDGGTPPTPVPGEPPAAGGSGPGCAFAPRCPLVEHECRERMPELTGEARHMAACHRGDEAVKRSSVELFPPSMYRRRPAGGPAPEPVLRITGLAKSYPVPGAFGPWNPSSPWSLRRGRRTAAERVVRAVESVDLEVRRGETVGLVGESGAGKSTTLLEVVSLAVPQSGTIEILGQDTSSLSREAARRLRSAVQIVPQDPMSSLDPRMPVGDIVAEPLWVQRLPADRVAARVAEVLRLVGLGPQDLSACPHRFSGGQRQRIAIARALAARPRLLLLDEPLSALDVSVGAGILDLLRRLREDPGPSCLFVSHDLAVVRQLADRVAVMHAGRVVETGEVQEVFERPAHPYTRALLDAVPVPDPALQRTRTAVVLRGDPSTVDAYAAGCRFRTRCPVFASLRREEQHRCEREIPATLKTAVGGGRSVACHFPLTDPRGVSG</sequence>
<gene>
    <name evidence="10" type="ORF">GCM10010276_64200</name>
</gene>
<accession>A0ABN3MVP2</accession>
<dbReference type="PROSITE" id="PS00211">
    <property type="entry name" value="ABC_TRANSPORTER_1"/>
    <property type="match status" value="2"/>
</dbReference>
<evidence type="ECO:0000256" key="2">
    <source>
        <dbReference type="ARBA" id="ARBA00005417"/>
    </source>
</evidence>
<dbReference type="Pfam" id="PF00005">
    <property type="entry name" value="ABC_tran"/>
    <property type="match status" value="2"/>
</dbReference>
<keyword evidence="5" id="KW-0547">Nucleotide-binding</keyword>
<organism evidence="10 11">
    <name type="scientific">Streptomyces longisporus</name>
    <dbReference type="NCBI Taxonomy" id="1948"/>
    <lineage>
        <taxon>Bacteria</taxon>
        <taxon>Bacillati</taxon>
        <taxon>Actinomycetota</taxon>
        <taxon>Actinomycetes</taxon>
        <taxon>Kitasatosporales</taxon>
        <taxon>Streptomycetaceae</taxon>
        <taxon>Streptomyces</taxon>
    </lineage>
</organism>
<dbReference type="PANTHER" id="PTHR43297:SF2">
    <property type="entry name" value="DIPEPTIDE TRANSPORT ATP-BINDING PROTEIN DPPD"/>
    <property type="match status" value="1"/>
</dbReference>
<keyword evidence="3" id="KW-0813">Transport</keyword>
<evidence type="ECO:0000256" key="4">
    <source>
        <dbReference type="ARBA" id="ARBA00022475"/>
    </source>
</evidence>
<keyword evidence="7" id="KW-0472">Membrane</keyword>